<protein>
    <recommendedName>
        <fullName evidence="9">C2H2-type domain-containing protein</fullName>
    </recommendedName>
</protein>
<evidence type="ECO:0000256" key="2">
    <source>
        <dbReference type="SAM" id="MobiDB-lite"/>
    </source>
</evidence>
<feature type="compositionally biased region" description="Basic and acidic residues" evidence="2">
    <location>
        <begin position="190"/>
        <end position="208"/>
    </location>
</feature>
<comment type="caution">
    <text evidence="4">The sequence shown here is derived from an EMBL/GenBank/DDBJ whole genome shotgun (WGS) entry which is preliminary data.</text>
</comment>
<proteinExistence type="predicted"/>
<dbReference type="EMBL" id="JJPI01000153">
    <property type="protein sequence ID" value="KKG49240.1"/>
    <property type="molecule type" value="Genomic_DNA"/>
</dbReference>
<dbReference type="AlphaFoldDB" id="A0A0F8H5S6"/>
<evidence type="ECO:0000313" key="7">
    <source>
        <dbReference type="Proteomes" id="UP000034279"/>
    </source>
</evidence>
<dbReference type="PATRIC" id="fig|2209.42.peg.3556"/>
<evidence type="ECO:0000256" key="1">
    <source>
        <dbReference type="SAM" id="Coils"/>
    </source>
</evidence>
<dbReference type="Proteomes" id="UP000034279">
    <property type="component" value="Unassembled WGS sequence"/>
</dbReference>
<evidence type="ECO:0000313" key="4">
    <source>
        <dbReference type="EMBL" id="KKG62239.1"/>
    </source>
</evidence>
<reference evidence="6 7" key="1">
    <citation type="journal article" date="2015" name="ISME J.">
        <title>Genomic and phenotypic differentiation among Methanosarcina mazei populations from Columbia River sediment.</title>
        <authorList>
            <person name="Youngblut N.D."/>
            <person name="Wirth J.S."/>
            <person name="Henriksen J.R."/>
            <person name="Smith M."/>
            <person name="Simon H."/>
            <person name="Metcalf W.W."/>
            <person name="Whitaker R.J."/>
        </authorList>
    </citation>
    <scope>NUCLEOTIDE SEQUENCE [LARGE SCALE GENOMIC DNA]</scope>
    <source>
        <strain evidence="3 6">3.F.T.1A.1</strain>
        <strain evidence="5 7">3.F.T.1A.2</strain>
        <strain evidence="4 8">3.F.T.1A.4</strain>
    </source>
</reference>
<dbReference type="EMBL" id="JJPK01000055">
    <property type="protein sequence ID" value="KKG62239.1"/>
    <property type="molecule type" value="Genomic_DNA"/>
</dbReference>
<name>A0A0F8H5S6_METMZ</name>
<feature type="compositionally biased region" description="Basic and acidic residues" evidence="2">
    <location>
        <begin position="155"/>
        <end position="183"/>
    </location>
</feature>
<evidence type="ECO:0000313" key="3">
    <source>
        <dbReference type="EMBL" id="KKG49240.1"/>
    </source>
</evidence>
<keyword evidence="1" id="KW-0175">Coiled coil</keyword>
<organism evidence="4 8">
    <name type="scientific">Methanosarcina mazei</name>
    <name type="common">Methanosarcina frisia</name>
    <dbReference type="NCBI Taxonomy" id="2209"/>
    <lineage>
        <taxon>Archaea</taxon>
        <taxon>Methanobacteriati</taxon>
        <taxon>Methanobacteriota</taxon>
        <taxon>Stenosarchaea group</taxon>
        <taxon>Methanomicrobia</taxon>
        <taxon>Methanosarcinales</taxon>
        <taxon>Methanosarcinaceae</taxon>
        <taxon>Methanosarcina</taxon>
    </lineage>
</organism>
<evidence type="ECO:0000313" key="5">
    <source>
        <dbReference type="EMBL" id="KKG66204.1"/>
    </source>
</evidence>
<feature type="region of interest" description="Disordered" evidence="2">
    <location>
        <begin position="149"/>
        <end position="208"/>
    </location>
</feature>
<accession>A0A0F8H5S6</accession>
<dbReference type="EMBL" id="JJPJ01000016">
    <property type="protein sequence ID" value="KKG66204.1"/>
    <property type="molecule type" value="Genomic_DNA"/>
</dbReference>
<evidence type="ECO:0008006" key="9">
    <source>
        <dbReference type="Google" id="ProtNLM"/>
    </source>
</evidence>
<evidence type="ECO:0000313" key="6">
    <source>
        <dbReference type="Proteomes" id="UP000034188"/>
    </source>
</evidence>
<gene>
    <name evidence="3" type="ORF">DU33_16150</name>
    <name evidence="4" type="ORF">DU45_19090</name>
    <name evidence="5" type="ORF">DU64_15425</name>
</gene>
<dbReference type="RefSeq" id="WP_048038897.1">
    <property type="nucleotide sequence ID" value="NZ_JJPI01000153.1"/>
</dbReference>
<feature type="coiled-coil region" evidence="1">
    <location>
        <begin position="53"/>
        <end position="131"/>
    </location>
</feature>
<sequence>MPSEEKQKINVWIPGSLWKQIGSLGYESPTKATIAAFEALVLQETKGSNQEDIGSLQEALGSSQEEVRKYQEANRKLEENLRKAPDLVTFAQLQAMYEGLQEIIKEKEKSIERLENDLTKAGQREEDLKQLHNNYMLQVQSLINARALMPSGSTEGEKPKRESKPAREKKESGYPEKEERLFDMDIEDSPAIKESPDIEHEVKPEVKQEKNTKEFTCLNCGKTFTAARSTRLYCSGACKTAYSRKK</sequence>
<dbReference type="Proteomes" id="UP000034566">
    <property type="component" value="Unassembled WGS sequence"/>
</dbReference>
<dbReference type="Proteomes" id="UP000034188">
    <property type="component" value="Unassembled WGS sequence"/>
</dbReference>
<evidence type="ECO:0000313" key="8">
    <source>
        <dbReference type="Proteomes" id="UP000034566"/>
    </source>
</evidence>